<evidence type="ECO:0000313" key="1">
    <source>
        <dbReference type="EMBL" id="QXE25132.1"/>
    </source>
</evidence>
<sequence length="49" mass="5763">MFYALIVNLNTHTYGRMMARWLSSGSKQLPEFWILFCSGCEKVYLQSQL</sequence>
<accession>A0A975TAH2</accession>
<protein>
    <submittedName>
        <fullName evidence="1">Uncharacterized protein</fullName>
    </submittedName>
</protein>
<organism evidence="1 2">
    <name type="scientific">Richelia sinica FACHB-800</name>
    <dbReference type="NCBI Taxonomy" id="1357546"/>
    <lineage>
        <taxon>Bacteria</taxon>
        <taxon>Bacillati</taxon>
        <taxon>Cyanobacteriota</taxon>
        <taxon>Cyanophyceae</taxon>
        <taxon>Nostocales</taxon>
        <taxon>Nostocaceae</taxon>
        <taxon>Richelia</taxon>
    </lineage>
</organism>
<gene>
    <name evidence="1" type="ORF">B6N60_03842</name>
</gene>
<reference evidence="1" key="1">
    <citation type="submission" date="2017-04" db="EMBL/GenBank/DDBJ databases">
        <title>Genome deletions in a multicellular cyanobacterial endosymbiont for morphological adaptation in marine diatoms.</title>
        <authorList>
            <person name="Wang Y."/>
            <person name="Gao H."/>
            <person name="Li R."/>
            <person name="Xu X."/>
        </authorList>
    </citation>
    <scope>NUCLEOTIDE SEQUENCE</scope>
    <source>
        <strain evidence="1">FACHB 800</strain>
    </source>
</reference>
<keyword evidence="2" id="KW-1185">Reference proteome</keyword>
<dbReference type="AlphaFoldDB" id="A0A975TAH2"/>
<dbReference type="Proteomes" id="UP000683511">
    <property type="component" value="Chromosome"/>
</dbReference>
<proteinExistence type="predicted"/>
<name>A0A975TAH2_9NOST</name>
<evidence type="ECO:0000313" key="2">
    <source>
        <dbReference type="Proteomes" id="UP000683511"/>
    </source>
</evidence>
<dbReference type="KEGG" id="rsin:B6N60_03842"/>
<dbReference type="EMBL" id="CP021056">
    <property type="protein sequence ID" value="QXE25132.1"/>
    <property type="molecule type" value="Genomic_DNA"/>
</dbReference>